<evidence type="ECO:0000256" key="2">
    <source>
        <dbReference type="SAM" id="Phobius"/>
    </source>
</evidence>
<dbReference type="Proteomes" id="UP000589896">
    <property type="component" value="Unassembled WGS sequence"/>
</dbReference>
<accession>A0A7Z0TZ04</accession>
<gene>
    <name evidence="3" type="ORF">H0E82_09180</name>
</gene>
<name>A0A7Z0TZ04_9GAMM</name>
<reference evidence="3 4" key="1">
    <citation type="submission" date="2020-07" db="EMBL/GenBank/DDBJ databases">
        <title>isolation of Luteimonas sp. SJ-16.</title>
        <authorList>
            <person name="Huang X.-X."/>
            <person name="Xu L."/>
            <person name="Sun J.-Q."/>
        </authorList>
    </citation>
    <scope>NUCLEOTIDE SEQUENCE [LARGE SCALE GENOMIC DNA]</scope>
    <source>
        <strain evidence="3 4">SJ-16</strain>
    </source>
</reference>
<keyword evidence="2" id="KW-1133">Transmembrane helix</keyword>
<feature type="region of interest" description="Disordered" evidence="1">
    <location>
        <begin position="69"/>
        <end position="100"/>
    </location>
</feature>
<keyword evidence="2" id="KW-0812">Transmembrane</keyword>
<evidence type="ECO:0000313" key="3">
    <source>
        <dbReference type="EMBL" id="NYZ62932.1"/>
    </source>
</evidence>
<dbReference type="RefSeq" id="WP_180545148.1">
    <property type="nucleotide sequence ID" value="NZ_JACCJZ010000016.1"/>
</dbReference>
<sequence>MSKSEPLPPSPHALLGAALLGLLAIGAVVLLSFPGARAGSSVVGWPPLWLVGAPAVAWATLQLLALPRRRGPASSAGPRRRRPGARVQAMRRPAQRRRAGLAARAAMAAAGLLPDPR</sequence>
<proteinExistence type="predicted"/>
<keyword evidence="4" id="KW-1185">Reference proteome</keyword>
<protein>
    <submittedName>
        <fullName evidence="3">Uncharacterized protein</fullName>
    </submittedName>
</protein>
<dbReference type="EMBL" id="JACCJZ010000016">
    <property type="protein sequence ID" value="NYZ62932.1"/>
    <property type="molecule type" value="Genomic_DNA"/>
</dbReference>
<dbReference type="AlphaFoldDB" id="A0A7Z0TZ04"/>
<keyword evidence="2" id="KW-0472">Membrane</keyword>
<organism evidence="3 4">
    <name type="scientific">Luteimonas deserti</name>
    <dbReference type="NCBI Taxonomy" id="2752306"/>
    <lineage>
        <taxon>Bacteria</taxon>
        <taxon>Pseudomonadati</taxon>
        <taxon>Pseudomonadota</taxon>
        <taxon>Gammaproteobacteria</taxon>
        <taxon>Lysobacterales</taxon>
        <taxon>Lysobacteraceae</taxon>
        <taxon>Luteimonas</taxon>
    </lineage>
</organism>
<evidence type="ECO:0000256" key="1">
    <source>
        <dbReference type="SAM" id="MobiDB-lite"/>
    </source>
</evidence>
<feature type="transmembrane region" description="Helical" evidence="2">
    <location>
        <begin position="48"/>
        <end position="66"/>
    </location>
</feature>
<comment type="caution">
    <text evidence="3">The sequence shown here is derived from an EMBL/GenBank/DDBJ whole genome shotgun (WGS) entry which is preliminary data.</text>
</comment>
<evidence type="ECO:0000313" key="4">
    <source>
        <dbReference type="Proteomes" id="UP000589896"/>
    </source>
</evidence>